<sequence>MEYLDTPYTKDELSSEYFLKNVNFLEKIEKEMLGHEVFDHPFLIKFSNNEYTEEGSKFILSQFWKIVMPFTAAICKLMGNAPDIKSRFMLMDNLYEEMGGDNINVCHPFLYIKMLESIGISKIDLDLQDTISSIRILNDAIFDAVENKSFAVGCAWLGYGGELTIPNNFSYLVTGIKASFGDKVDMEFWGRHGERDQEHSNDATTVLAMNTNDGEYSELKQSVIDSLNIRHQIWNELEEICDSKYLKINDKNTFNSTVVTGNEKEYLSSEHKVLSEYYKALNSANISMMEENWSKEESATFTSPLGGIVRTHSDIISSHDELFSSPICIDVEYYDIDINTMNNGFIAVGRERGTMKILENTYEVSFRTSRVFIKEDGKLKQIHHHGSFDDLNMQNEIMQSLASL</sequence>
<protein>
    <submittedName>
        <fullName evidence="3">Alternative dihydrofolate reductase 3</fullName>
    </submittedName>
</protein>
<dbReference type="Gene3D" id="3.10.450.50">
    <property type="match status" value="1"/>
</dbReference>
<evidence type="ECO:0000256" key="1">
    <source>
        <dbReference type="ARBA" id="ARBA00023002"/>
    </source>
</evidence>
<accession>A0A1W1CTM0</accession>
<dbReference type="InterPro" id="IPR016084">
    <property type="entry name" value="Haem_Oase-like_multi-hlx"/>
</dbReference>
<dbReference type="SMART" id="SM01236">
    <property type="entry name" value="Haem_oxygenase_2"/>
    <property type="match status" value="1"/>
</dbReference>
<dbReference type="PANTHER" id="PTHR40279">
    <property type="entry name" value="PQQC-LIKE PROTEIN"/>
    <property type="match status" value="1"/>
</dbReference>
<dbReference type="InterPro" id="IPR039068">
    <property type="entry name" value="PqqC-like"/>
</dbReference>
<reference evidence="3" key="1">
    <citation type="submission" date="2016-10" db="EMBL/GenBank/DDBJ databases">
        <authorList>
            <person name="de Groot N.N."/>
        </authorList>
    </citation>
    <scope>NUCLEOTIDE SEQUENCE</scope>
</reference>
<keyword evidence="1" id="KW-0560">Oxidoreductase</keyword>
<dbReference type="Pfam" id="PF14518">
    <property type="entry name" value="Haem_oxygenas_2"/>
    <property type="match status" value="1"/>
</dbReference>
<dbReference type="GO" id="GO:0016491">
    <property type="term" value="F:oxidoreductase activity"/>
    <property type="evidence" value="ECO:0007669"/>
    <property type="project" value="UniProtKB-KW"/>
</dbReference>
<dbReference type="AlphaFoldDB" id="A0A1W1CTM0"/>
<dbReference type="SUPFAM" id="SSF54427">
    <property type="entry name" value="NTF2-like"/>
    <property type="match status" value="1"/>
</dbReference>
<dbReference type="SUPFAM" id="SSF48613">
    <property type="entry name" value="Heme oxygenase-like"/>
    <property type="match status" value="1"/>
</dbReference>
<dbReference type="PANTHER" id="PTHR40279:SF3">
    <property type="entry name" value="4-AMINOBENZOATE SYNTHASE"/>
    <property type="match status" value="1"/>
</dbReference>
<evidence type="ECO:0000313" key="3">
    <source>
        <dbReference type="EMBL" id="SFV69047.1"/>
    </source>
</evidence>
<gene>
    <name evidence="3" type="ORF">MNB_SM-4-772</name>
</gene>
<feature type="domain" description="SnoaL-like" evidence="2">
    <location>
        <begin position="273"/>
        <end position="388"/>
    </location>
</feature>
<dbReference type="InterPro" id="IPR037401">
    <property type="entry name" value="SnoaL-like"/>
</dbReference>
<dbReference type="Pfam" id="PF13474">
    <property type="entry name" value="SnoaL_3"/>
    <property type="match status" value="1"/>
</dbReference>
<dbReference type="Gene3D" id="1.20.910.10">
    <property type="entry name" value="Heme oxygenase-like"/>
    <property type="match status" value="1"/>
</dbReference>
<evidence type="ECO:0000259" key="2">
    <source>
        <dbReference type="Pfam" id="PF13474"/>
    </source>
</evidence>
<dbReference type="EMBL" id="FPHF01000113">
    <property type="protein sequence ID" value="SFV69047.1"/>
    <property type="molecule type" value="Genomic_DNA"/>
</dbReference>
<name>A0A1W1CTM0_9ZZZZ</name>
<proteinExistence type="predicted"/>
<organism evidence="3">
    <name type="scientific">hydrothermal vent metagenome</name>
    <dbReference type="NCBI Taxonomy" id="652676"/>
    <lineage>
        <taxon>unclassified sequences</taxon>
        <taxon>metagenomes</taxon>
        <taxon>ecological metagenomes</taxon>
    </lineage>
</organism>
<dbReference type="InterPro" id="IPR032710">
    <property type="entry name" value="NTF2-like_dom_sf"/>
</dbReference>